<proteinExistence type="inferred from homology"/>
<reference evidence="9 10" key="1">
    <citation type="submission" date="2016-03" db="EMBL/GenBank/DDBJ databases">
        <title>Microsymbionts genomes from the relict species Vavilovia formosa (Stev.) Fed.</title>
        <authorList>
            <person name="Kopat V."/>
            <person name="Chirak E."/>
            <person name="Kimeklis A."/>
            <person name="Andronov E."/>
        </authorList>
    </citation>
    <scope>NUCLEOTIDE SEQUENCE [LARGE SCALE GENOMIC DNA]</scope>
    <source>
        <strain evidence="9 10">Vaf07</strain>
    </source>
</reference>
<evidence type="ECO:0000256" key="5">
    <source>
        <dbReference type="ARBA" id="ARBA00055538"/>
    </source>
</evidence>
<dbReference type="OrthoDB" id="6522570at2"/>
<dbReference type="Pfam" id="PF09084">
    <property type="entry name" value="NMT1"/>
    <property type="match status" value="1"/>
</dbReference>
<comment type="caution">
    <text evidence="9">The sequence shown here is derived from an EMBL/GenBank/DDBJ whole genome shotgun (WGS) entry which is preliminary data.</text>
</comment>
<dbReference type="PANTHER" id="PTHR30024:SF42">
    <property type="entry name" value="ALIPHATIC SULFONATES-BINDING PROTEIN-RELATED"/>
    <property type="match status" value="1"/>
</dbReference>
<dbReference type="GO" id="GO:0042597">
    <property type="term" value="C:periplasmic space"/>
    <property type="evidence" value="ECO:0007669"/>
    <property type="project" value="UniProtKB-SubCell"/>
</dbReference>
<dbReference type="InterPro" id="IPR010067">
    <property type="entry name" value="ABC_SsuA_sub-bd"/>
</dbReference>
<dbReference type="Gene3D" id="3.40.190.10">
    <property type="entry name" value="Periplasmic binding protein-like II"/>
    <property type="match status" value="2"/>
</dbReference>
<dbReference type="InterPro" id="IPR015168">
    <property type="entry name" value="SsuA/THI5"/>
</dbReference>
<comment type="subcellular location">
    <subcellularLocation>
        <location evidence="1">Periplasm</location>
    </subcellularLocation>
</comment>
<feature type="domain" description="Solute-binding protein family 3/N-terminal" evidence="8">
    <location>
        <begin position="34"/>
        <end position="253"/>
    </location>
</feature>
<evidence type="ECO:0000256" key="1">
    <source>
        <dbReference type="ARBA" id="ARBA00004418"/>
    </source>
</evidence>
<dbReference type="NCBIfam" id="TIGR01728">
    <property type="entry name" value="SsuA_fam"/>
    <property type="match status" value="1"/>
</dbReference>
<accession>A0A163ZSG4</accession>
<evidence type="ECO:0000259" key="8">
    <source>
        <dbReference type="SMART" id="SM00062"/>
    </source>
</evidence>
<evidence type="ECO:0000313" key="10">
    <source>
        <dbReference type="Proteomes" id="UP000076574"/>
    </source>
</evidence>
<dbReference type="STRING" id="943830.A4A58_26050"/>
<dbReference type="Proteomes" id="UP000076574">
    <property type="component" value="Unassembled WGS sequence"/>
</dbReference>
<dbReference type="GO" id="GO:0016020">
    <property type="term" value="C:membrane"/>
    <property type="evidence" value="ECO:0007669"/>
    <property type="project" value="InterPro"/>
</dbReference>
<dbReference type="AlphaFoldDB" id="A0A163ZSG4"/>
<comment type="similarity">
    <text evidence="2">Belongs to the bacterial solute-binding protein SsuA/TauA family.</text>
</comment>
<dbReference type="GO" id="GO:0042626">
    <property type="term" value="F:ATPase-coupled transmembrane transporter activity"/>
    <property type="evidence" value="ECO:0007669"/>
    <property type="project" value="InterPro"/>
</dbReference>
<sequence>MSYSRRSVVAGFSAALLLSAGPAASPVTAQELKEIRIGFQKAGIFPAVKQRATLEKVFKEKGISVRWVEFQFGPPILEAINTGNVDFGYAGDAPPIFAQAARANLVYIAAIPSRGYNQGIVVPENSPIKTLADLKGKKVGFGKGSSAHNTIIAALEKAGLTYADITPVYLGPADAVAAFAGGNIDAWSIWDPYLALAEGKQARVIAFSKDVQDSISFFLANKDFTTRHPDIVALFNKTFADEGKWAEANRPEVATKLQEATGVDKAATTRAVERSNYTVVPINDRIIATQQETADRFHKLGLIPKAINVKDIVWTWTPGS</sequence>
<evidence type="ECO:0000313" key="9">
    <source>
        <dbReference type="EMBL" id="KZD23807.1"/>
    </source>
</evidence>
<dbReference type="FunFam" id="3.40.190.10:FF:000050">
    <property type="entry name" value="Sulfonate ABC transporter substrate-binding protein"/>
    <property type="match status" value="1"/>
</dbReference>
<protein>
    <recommendedName>
        <fullName evidence="6">Putative aliphatic sulfonates-binding protein</fullName>
    </recommendedName>
</protein>
<evidence type="ECO:0000256" key="6">
    <source>
        <dbReference type="ARBA" id="ARBA00070228"/>
    </source>
</evidence>
<feature type="signal peptide" evidence="7">
    <location>
        <begin position="1"/>
        <end position="29"/>
    </location>
</feature>
<keyword evidence="3" id="KW-0813">Transport</keyword>
<comment type="function">
    <text evidence="5">Part of a binding-protein-dependent transport system for aliphatic sulfonates. Putative binding protein.</text>
</comment>
<evidence type="ECO:0000256" key="4">
    <source>
        <dbReference type="ARBA" id="ARBA00022729"/>
    </source>
</evidence>
<dbReference type="SMART" id="SM00062">
    <property type="entry name" value="PBPb"/>
    <property type="match status" value="1"/>
</dbReference>
<keyword evidence="4 7" id="KW-0732">Signal</keyword>
<evidence type="ECO:0000256" key="3">
    <source>
        <dbReference type="ARBA" id="ARBA00022448"/>
    </source>
</evidence>
<evidence type="ECO:0000256" key="7">
    <source>
        <dbReference type="SAM" id="SignalP"/>
    </source>
</evidence>
<dbReference type="InterPro" id="IPR001638">
    <property type="entry name" value="Solute-binding_3/MltF_N"/>
</dbReference>
<gene>
    <name evidence="9" type="ORF">A4A58_26050</name>
</gene>
<dbReference type="SUPFAM" id="SSF53850">
    <property type="entry name" value="Periplasmic binding protein-like II"/>
    <property type="match status" value="1"/>
</dbReference>
<dbReference type="EMBL" id="LVYV01000008">
    <property type="protein sequence ID" value="KZD23807.1"/>
    <property type="molecule type" value="Genomic_DNA"/>
</dbReference>
<dbReference type="PANTHER" id="PTHR30024">
    <property type="entry name" value="ALIPHATIC SULFONATES-BINDING PROTEIN-RELATED"/>
    <property type="match status" value="1"/>
</dbReference>
<dbReference type="RefSeq" id="WP_068732060.1">
    <property type="nucleotide sequence ID" value="NZ_LVYV01000008.1"/>
</dbReference>
<organism evidence="9 10">
    <name type="scientific">Tardiphaga robiniae</name>
    <dbReference type="NCBI Taxonomy" id="943830"/>
    <lineage>
        <taxon>Bacteria</taxon>
        <taxon>Pseudomonadati</taxon>
        <taxon>Pseudomonadota</taxon>
        <taxon>Alphaproteobacteria</taxon>
        <taxon>Hyphomicrobiales</taxon>
        <taxon>Nitrobacteraceae</taxon>
        <taxon>Tardiphaga</taxon>
    </lineage>
</organism>
<evidence type="ECO:0000256" key="2">
    <source>
        <dbReference type="ARBA" id="ARBA00010742"/>
    </source>
</evidence>
<name>A0A163ZSG4_9BRAD</name>
<feature type="chain" id="PRO_5007848457" description="Putative aliphatic sulfonates-binding protein" evidence="7">
    <location>
        <begin position="30"/>
        <end position="320"/>
    </location>
</feature>
<keyword evidence="10" id="KW-1185">Reference proteome</keyword>